<reference evidence="11 12" key="1">
    <citation type="journal article" date="2017" name="ISME J.">
        <title>Energy and carbon metabolisms in a deep terrestrial subsurface fluid microbial community.</title>
        <authorList>
            <person name="Momper L."/>
            <person name="Jungbluth S.P."/>
            <person name="Lee M.D."/>
            <person name="Amend J.P."/>
        </authorList>
    </citation>
    <scope>NUCLEOTIDE SEQUENCE [LARGE SCALE GENOMIC DNA]</scope>
    <source>
        <strain evidence="11">SURF_5</strain>
    </source>
</reference>
<feature type="region of interest" description="Disordered" evidence="9">
    <location>
        <begin position="1"/>
        <end position="35"/>
    </location>
</feature>
<dbReference type="Pfam" id="PF13614">
    <property type="entry name" value="AAA_31"/>
    <property type="match status" value="1"/>
</dbReference>
<proteinExistence type="inferred from homology"/>
<accession>A0A3A4NJD7</accession>
<evidence type="ECO:0000256" key="1">
    <source>
        <dbReference type="ARBA" id="ARBA00007316"/>
    </source>
</evidence>
<sequence length="268" mass="29584">MSKIERALRKAEEDKRKIPPSDPPRDEGPDPTVPHVTQTVREFQPSHTELSESFRKIAARLKSCCEVMGTNDILFTSAISQEGKTTAAANCAIALAQDFNLSVCLVDCDLRNPQLSGFFTSPQGPSITDVLRGTAEIPSVIQSTTTANLSIVRSTKAGRSSLPLLSSGRLANLVFELRSRFDFVVFDSPPILPIADAVVLSKSVSGAVLVIEPGRTRKKHIEQILEQIDPVRVIGFIMNYKRYRIPQPYNYRKYYDYGSCAPLALEGK</sequence>
<keyword evidence="6" id="KW-0067">ATP-binding</keyword>
<dbReference type="AlphaFoldDB" id="A0A3A4NJD7"/>
<feature type="compositionally biased region" description="Basic and acidic residues" evidence="9">
    <location>
        <begin position="1"/>
        <end position="28"/>
    </location>
</feature>
<evidence type="ECO:0000256" key="3">
    <source>
        <dbReference type="ARBA" id="ARBA00022679"/>
    </source>
</evidence>
<evidence type="ECO:0000313" key="12">
    <source>
        <dbReference type="Proteomes" id="UP000265882"/>
    </source>
</evidence>
<dbReference type="PANTHER" id="PTHR32309">
    <property type="entry name" value="TYROSINE-PROTEIN KINASE"/>
    <property type="match status" value="1"/>
</dbReference>
<comment type="caution">
    <text evidence="11">The sequence shown here is derived from an EMBL/GenBank/DDBJ whole genome shotgun (WGS) entry which is preliminary data.</text>
</comment>
<organism evidence="11 12">
    <name type="scientific">Abyssobacteria bacterium (strain SURF_5)</name>
    <dbReference type="NCBI Taxonomy" id="2093360"/>
    <lineage>
        <taxon>Bacteria</taxon>
        <taxon>Pseudomonadati</taxon>
        <taxon>Candidatus Hydrogenedentota</taxon>
        <taxon>Candidatus Abyssobacteria</taxon>
    </lineage>
</organism>
<evidence type="ECO:0000256" key="6">
    <source>
        <dbReference type="ARBA" id="ARBA00022840"/>
    </source>
</evidence>
<evidence type="ECO:0000256" key="2">
    <source>
        <dbReference type="ARBA" id="ARBA00011903"/>
    </source>
</evidence>
<keyword evidence="7" id="KW-0829">Tyrosine-protein kinase</keyword>
<evidence type="ECO:0000313" key="11">
    <source>
        <dbReference type="EMBL" id="RJP20667.1"/>
    </source>
</evidence>
<gene>
    <name evidence="11" type="ORF">C4520_10955</name>
</gene>
<evidence type="ECO:0000256" key="4">
    <source>
        <dbReference type="ARBA" id="ARBA00022741"/>
    </source>
</evidence>
<evidence type="ECO:0000256" key="5">
    <source>
        <dbReference type="ARBA" id="ARBA00022777"/>
    </source>
</evidence>
<name>A0A3A4NJD7_ABYX5</name>
<dbReference type="InterPro" id="IPR005702">
    <property type="entry name" value="Wzc-like_C"/>
</dbReference>
<dbReference type="InterPro" id="IPR025669">
    <property type="entry name" value="AAA_dom"/>
</dbReference>
<dbReference type="PANTHER" id="PTHR32309:SF13">
    <property type="entry name" value="FERRIC ENTEROBACTIN TRANSPORT PROTEIN FEPE"/>
    <property type="match status" value="1"/>
</dbReference>
<evidence type="ECO:0000256" key="8">
    <source>
        <dbReference type="ARBA" id="ARBA00051245"/>
    </source>
</evidence>
<keyword evidence="5" id="KW-0418">Kinase</keyword>
<dbReference type="InterPro" id="IPR050445">
    <property type="entry name" value="Bact_polysacc_biosynth/exp"/>
</dbReference>
<dbReference type="InterPro" id="IPR027417">
    <property type="entry name" value="P-loop_NTPase"/>
</dbReference>
<dbReference type="GO" id="GO:0004713">
    <property type="term" value="F:protein tyrosine kinase activity"/>
    <property type="evidence" value="ECO:0007669"/>
    <property type="project" value="TreeGrafter"/>
</dbReference>
<dbReference type="Gene3D" id="3.40.50.300">
    <property type="entry name" value="P-loop containing nucleotide triphosphate hydrolases"/>
    <property type="match status" value="1"/>
</dbReference>
<dbReference type="Proteomes" id="UP000265882">
    <property type="component" value="Unassembled WGS sequence"/>
</dbReference>
<keyword evidence="3" id="KW-0808">Transferase</keyword>
<evidence type="ECO:0000259" key="10">
    <source>
        <dbReference type="Pfam" id="PF13614"/>
    </source>
</evidence>
<dbReference type="EC" id="2.7.10.2" evidence="2"/>
<protein>
    <recommendedName>
        <fullName evidence="2">non-specific protein-tyrosine kinase</fullName>
        <ecNumber evidence="2">2.7.10.2</ecNumber>
    </recommendedName>
</protein>
<evidence type="ECO:0000256" key="9">
    <source>
        <dbReference type="SAM" id="MobiDB-lite"/>
    </source>
</evidence>
<dbReference type="CDD" id="cd05387">
    <property type="entry name" value="BY-kinase"/>
    <property type="match status" value="1"/>
</dbReference>
<dbReference type="SUPFAM" id="SSF52540">
    <property type="entry name" value="P-loop containing nucleoside triphosphate hydrolases"/>
    <property type="match status" value="1"/>
</dbReference>
<comment type="similarity">
    <text evidence="1">Belongs to the CpsD/CapB family.</text>
</comment>
<keyword evidence="4" id="KW-0547">Nucleotide-binding</keyword>
<dbReference type="GO" id="GO:0005886">
    <property type="term" value="C:plasma membrane"/>
    <property type="evidence" value="ECO:0007669"/>
    <property type="project" value="TreeGrafter"/>
</dbReference>
<feature type="domain" description="AAA" evidence="10">
    <location>
        <begin position="83"/>
        <end position="231"/>
    </location>
</feature>
<evidence type="ECO:0000256" key="7">
    <source>
        <dbReference type="ARBA" id="ARBA00023137"/>
    </source>
</evidence>
<dbReference type="EMBL" id="QZKU01000075">
    <property type="protein sequence ID" value="RJP20667.1"/>
    <property type="molecule type" value="Genomic_DNA"/>
</dbReference>
<comment type="catalytic activity">
    <reaction evidence="8">
        <text>L-tyrosyl-[protein] + ATP = O-phospho-L-tyrosyl-[protein] + ADP + H(+)</text>
        <dbReference type="Rhea" id="RHEA:10596"/>
        <dbReference type="Rhea" id="RHEA-COMP:10136"/>
        <dbReference type="Rhea" id="RHEA-COMP:20101"/>
        <dbReference type="ChEBI" id="CHEBI:15378"/>
        <dbReference type="ChEBI" id="CHEBI:30616"/>
        <dbReference type="ChEBI" id="CHEBI:46858"/>
        <dbReference type="ChEBI" id="CHEBI:61978"/>
        <dbReference type="ChEBI" id="CHEBI:456216"/>
        <dbReference type="EC" id="2.7.10.2"/>
    </reaction>
</comment>